<dbReference type="InterPro" id="IPR038587">
    <property type="entry name" value="Ribosomal_eL40_sf"/>
</dbReference>
<evidence type="ECO:0000256" key="1">
    <source>
        <dbReference type="SAM" id="MobiDB-lite"/>
    </source>
</evidence>
<gene>
    <name evidence="3" type="ORF">C4K07_2551</name>
</gene>
<name>A0AAD0ZCT0_9PSED</name>
<dbReference type="Gene3D" id="4.10.1060.50">
    <property type="match status" value="1"/>
</dbReference>
<dbReference type="RefSeq" id="WP_009048527.1">
    <property type="nucleotide sequence ID" value="NZ_CP027749.1"/>
</dbReference>
<evidence type="ECO:0000313" key="4">
    <source>
        <dbReference type="Proteomes" id="UP000280455"/>
    </source>
</evidence>
<feature type="region of interest" description="Disordered" evidence="1">
    <location>
        <begin position="1"/>
        <end position="41"/>
    </location>
</feature>
<dbReference type="AlphaFoldDB" id="A0AAD0ZCT0"/>
<dbReference type="EMBL" id="CP027750">
    <property type="protein sequence ID" value="AZE29336.1"/>
    <property type="molecule type" value="Genomic_DNA"/>
</dbReference>
<accession>A0AAD0ZCT0</accession>
<feature type="domain" description="DZANK-type" evidence="2">
    <location>
        <begin position="48"/>
        <end position="92"/>
    </location>
</feature>
<reference evidence="3 4" key="1">
    <citation type="submission" date="2018-03" db="EMBL/GenBank/DDBJ databases">
        <title>Diversity of phytobeneficial traits revealed by whole-genome analysis of worldwide-isolated phenazine-producing Pseudomonas spp.</title>
        <authorList>
            <person name="Biessy A."/>
            <person name="Novinscak A."/>
            <person name="Blom J."/>
            <person name="Leger G."/>
            <person name="Thomashow L.S."/>
            <person name="Cazorla F.M."/>
            <person name="Josic D."/>
            <person name="Filion M."/>
        </authorList>
    </citation>
    <scope>NUCLEOTIDE SEQUENCE [LARGE SCALE GENOMIC DNA]</scope>
    <source>
        <strain evidence="3 4">ChPhzS24</strain>
    </source>
</reference>
<dbReference type="Pfam" id="PF12773">
    <property type="entry name" value="DZR"/>
    <property type="match status" value="1"/>
</dbReference>
<evidence type="ECO:0000313" key="3">
    <source>
        <dbReference type="EMBL" id="AZE29336.1"/>
    </source>
</evidence>
<organism evidence="3 4">
    <name type="scientific">Pseudomonas chlororaphis subsp. aureofaciens</name>
    <dbReference type="NCBI Taxonomy" id="587851"/>
    <lineage>
        <taxon>Bacteria</taxon>
        <taxon>Pseudomonadati</taxon>
        <taxon>Pseudomonadota</taxon>
        <taxon>Gammaproteobacteria</taxon>
        <taxon>Pseudomonadales</taxon>
        <taxon>Pseudomonadaceae</taxon>
        <taxon>Pseudomonas</taxon>
    </lineage>
</organism>
<evidence type="ECO:0000259" key="2">
    <source>
        <dbReference type="Pfam" id="PF12773"/>
    </source>
</evidence>
<protein>
    <recommendedName>
        <fullName evidence="2">DZANK-type domain-containing protein</fullName>
    </recommendedName>
</protein>
<dbReference type="InterPro" id="IPR025874">
    <property type="entry name" value="DZR"/>
</dbReference>
<dbReference type="Proteomes" id="UP000280455">
    <property type="component" value="Chromosome"/>
</dbReference>
<proteinExistence type="predicted"/>
<sequence length="96" mass="9414">MSFLERLLGGHRGRGHGGYQGGHHSNGHGSGHGQRAGGAVPPAGGPLCPDCGANNAARARFCQQCGTSLQPAACRQCGSTLAAGARFCAQCGGAAG</sequence>